<dbReference type="PANTHER" id="PTHR34762">
    <property type="entry name" value="SMALL VASOHIBIN-BINDING PROTEIN"/>
    <property type="match status" value="1"/>
</dbReference>
<evidence type="ECO:0000256" key="9">
    <source>
        <dbReference type="SAM" id="MobiDB-lite"/>
    </source>
</evidence>
<evidence type="ECO:0000313" key="10">
    <source>
        <dbReference type="Proteomes" id="UP001318040"/>
    </source>
</evidence>
<comment type="similarity">
    <text evidence="3">Belongs to the SVBP family.</text>
</comment>
<dbReference type="GO" id="GO:0005576">
    <property type="term" value="C:extracellular region"/>
    <property type="evidence" value="ECO:0007669"/>
    <property type="project" value="UniProtKB-SubCell"/>
</dbReference>
<name>A0AAJ7TWI6_PETMA</name>
<comment type="subcellular location">
    <subcellularLocation>
        <location evidence="1">Cytoplasm</location>
        <location evidence="1">Cytoskeleton</location>
    </subcellularLocation>
    <subcellularLocation>
        <location evidence="2">Secreted</location>
    </subcellularLocation>
</comment>
<keyword evidence="5" id="KW-0963">Cytoplasm</keyword>
<evidence type="ECO:0000256" key="6">
    <source>
        <dbReference type="ARBA" id="ARBA00022525"/>
    </source>
</evidence>
<evidence type="ECO:0000313" key="11">
    <source>
        <dbReference type="RefSeq" id="XP_032823998.1"/>
    </source>
</evidence>
<keyword evidence="8" id="KW-0206">Cytoskeleton</keyword>
<organism evidence="10 11">
    <name type="scientific">Petromyzon marinus</name>
    <name type="common">Sea lamprey</name>
    <dbReference type="NCBI Taxonomy" id="7757"/>
    <lineage>
        <taxon>Eukaryota</taxon>
        <taxon>Metazoa</taxon>
        <taxon>Chordata</taxon>
        <taxon>Craniata</taxon>
        <taxon>Vertebrata</taxon>
        <taxon>Cyclostomata</taxon>
        <taxon>Hyperoartia</taxon>
        <taxon>Petromyzontiformes</taxon>
        <taxon>Petromyzontidae</taxon>
        <taxon>Petromyzon</taxon>
    </lineage>
</organism>
<dbReference type="AlphaFoldDB" id="A0AAJ7TWI6"/>
<dbReference type="PANTHER" id="PTHR34762:SF1">
    <property type="entry name" value="SMALL VASOHIBIN-BINDING PROTEIN"/>
    <property type="match status" value="1"/>
</dbReference>
<dbReference type="RefSeq" id="XP_032823998.1">
    <property type="nucleotide sequence ID" value="XM_032968107.1"/>
</dbReference>
<sequence length="104" mass="11679">MNESKNHSASKPKPGSLDSATKRDKPRTPKEAGNKPDKNKQQKTALQETKARQRAEIYALNKVMTELEQQQFEEFCRQMHQQIANGEEGGTEAHDGDIIAACRV</sequence>
<dbReference type="GeneID" id="116950395"/>
<feature type="compositionally biased region" description="Basic and acidic residues" evidence="9">
    <location>
        <begin position="20"/>
        <end position="40"/>
    </location>
</feature>
<accession>A0AAJ7TWI6</accession>
<evidence type="ECO:0000256" key="2">
    <source>
        <dbReference type="ARBA" id="ARBA00004613"/>
    </source>
</evidence>
<proteinExistence type="inferred from homology"/>
<keyword evidence="7" id="KW-0175">Coiled coil</keyword>
<gene>
    <name evidence="11" type="primary">SVBP</name>
</gene>
<dbReference type="KEGG" id="pmrn:116950395"/>
<dbReference type="GO" id="GO:0005856">
    <property type="term" value="C:cytoskeleton"/>
    <property type="evidence" value="ECO:0007669"/>
    <property type="project" value="UniProtKB-SubCell"/>
</dbReference>
<evidence type="ECO:0000256" key="4">
    <source>
        <dbReference type="ARBA" id="ARBA00018251"/>
    </source>
</evidence>
<dbReference type="Pfam" id="PF15674">
    <property type="entry name" value="CCDC23"/>
    <property type="match status" value="1"/>
</dbReference>
<evidence type="ECO:0000256" key="1">
    <source>
        <dbReference type="ARBA" id="ARBA00004245"/>
    </source>
</evidence>
<dbReference type="InterPro" id="IPR031378">
    <property type="entry name" value="SVBP"/>
</dbReference>
<evidence type="ECO:0000256" key="7">
    <source>
        <dbReference type="ARBA" id="ARBA00023054"/>
    </source>
</evidence>
<protein>
    <recommendedName>
        <fullName evidence="4">Small vasohibin-binding protein</fullName>
    </recommendedName>
</protein>
<dbReference type="GO" id="GO:0031397">
    <property type="term" value="P:negative regulation of protein ubiquitination"/>
    <property type="evidence" value="ECO:0007669"/>
    <property type="project" value="TreeGrafter"/>
</dbReference>
<dbReference type="Proteomes" id="UP001318040">
    <property type="component" value="Chromosome 39"/>
</dbReference>
<dbReference type="GO" id="GO:0045177">
    <property type="term" value="C:apical part of cell"/>
    <property type="evidence" value="ECO:0007669"/>
    <property type="project" value="TreeGrafter"/>
</dbReference>
<feature type="region of interest" description="Disordered" evidence="9">
    <location>
        <begin position="1"/>
        <end position="50"/>
    </location>
</feature>
<dbReference type="GO" id="GO:0009306">
    <property type="term" value="P:protein secretion"/>
    <property type="evidence" value="ECO:0007669"/>
    <property type="project" value="TreeGrafter"/>
</dbReference>
<evidence type="ECO:0000256" key="5">
    <source>
        <dbReference type="ARBA" id="ARBA00022490"/>
    </source>
</evidence>
<evidence type="ECO:0000256" key="3">
    <source>
        <dbReference type="ARBA" id="ARBA00006072"/>
    </source>
</evidence>
<keyword evidence="6" id="KW-0964">Secreted</keyword>
<dbReference type="CTD" id="374969"/>
<reference evidence="11" key="1">
    <citation type="submission" date="2025-08" db="UniProtKB">
        <authorList>
            <consortium name="RefSeq"/>
        </authorList>
    </citation>
    <scope>IDENTIFICATION</scope>
    <source>
        <tissue evidence="11">Sperm</tissue>
    </source>
</reference>
<keyword evidence="10" id="KW-1185">Reference proteome</keyword>
<evidence type="ECO:0000256" key="8">
    <source>
        <dbReference type="ARBA" id="ARBA00023212"/>
    </source>
</evidence>